<reference evidence="2" key="1">
    <citation type="journal article" date="2015" name="Nature">
        <title>Complex archaea that bridge the gap between prokaryotes and eukaryotes.</title>
        <authorList>
            <person name="Spang A."/>
            <person name="Saw J.H."/>
            <person name="Jorgensen S.L."/>
            <person name="Zaremba-Niedzwiedzka K."/>
            <person name="Martijn J."/>
            <person name="Lind A.E."/>
            <person name="van Eijk R."/>
            <person name="Schleper C."/>
            <person name="Guy L."/>
            <person name="Ettema T.J."/>
        </authorList>
    </citation>
    <scope>NUCLEOTIDE SEQUENCE</scope>
</reference>
<evidence type="ECO:0000256" key="1">
    <source>
        <dbReference type="SAM" id="MobiDB-lite"/>
    </source>
</evidence>
<name>A0A0F8YCQ1_9ZZZZ</name>
<feature type="compositionally biased region" description="Basic and acidic residues" evidence="1">
    <location>
        <begin position="1"/>
        <end position="12"/>
    </location>
</feature>
<sequence>MSDQSEQVKQDTSKTATEALGEKSSEQRQIDDITKAVLDLDERFKALTNFLEIRISEVYKKYDVYLMKRGLASPTSHPPKKKWYQFWK</sequence>
<evidence type="ECO:0000313" key="2">
    <source>
        <dbReference type="EMBL" id="KKK71470.1"/>
    </source>
</evidence>
<feature type="region of interest" description="Disordered" evidence="1">
    <location>
        <begin position="1"/>
        <end position="28"/>
    </location>
</feature>
<protein>
    <submittedName>
        <fullName evidence="2">Uncharacterized protein</fullName>
    </submittedName>
</protein>
<accession>A0A0F8YCQ1</accession>
<proteinExistence type="predicted"/>
<gene>
    <name evidence="2" type="ORF">LCGC14_2913570</name>
</gene>
<dbReference type="AlphaFoldDB" id="A0A0F8YCQ1"/>
<dbReference type="EMBL" id="LAZR01057720">
    <property type="protein sequence ID" value="KKK71470.1"/>
    <property type="molecule type" value="Genomic_DNA"/>
</dbReference>
<comment type="caution">
    <text evidence="2">The sequence shown here is derived from an EMBL/GenBank/DDBJ whole genome shotgun (WGS) entry which is preliminary data.</text>
</comment>
<organism evidence="2">
    <name type="scientific">marine sediment metagenome</name>
    <dbReference type="NCBI Taxonomy" id="412755"/>
    <lineage>
        <taxon>unclassified sequences</taxon>
        <taxon>metagenomes</taxon>
        <taxon>ecological metagenomes</taxon>
    </lineage>
</organism>